<reference evidence="1" key="1">
    <citation type="submission" date="2023-06" db="EMBL/GenBank/DDBJ databases">
        <title>Genome-scale phylogeny and comparative genomics of the fungal order Sordariales.</title>
        <authorList>
            <consortium name="Lawrence Berkeley National Laboratory"/>
            <person name="Hensen N."/>
            <person name="Bonometti L."/>
            <person name="Westerberg I."/>
            <person name="Brannstrom I.O."/>
            <person name="Guillou S."/>
            <person name="Cros-Aarteil S."/>
            <person name="Calhoun S."/>
            <person name="Haridas S."/>
            <person name="Kuo A."/>
            <person name="Mondo S."/>
            <person name="Pangilinan J."/>
            <person name="Riley R."/>
            <person name="Labutti K."/>
            <person name="Andreopoulos B."/>
            <person name="Lipzen A."/>
            <person name="Chen C."/>
            <person name="Yanf M."/>
            <person name="Daum C."/>
            <person name="Ng V."/>
            <person name="Clum A."/>
            <person name="Steindorff A."/>
            <person name="Ohm R."/>
            <person name="Martin F."/>
            <person name="Silar P."/>
            <person name="Natvig D."/>
            <person name="Lalanne C."/>
            <person name="Gautier V."/>
            <person name="Ament-Velasquez S.L."/>
            <person name="Kruys A."/>
            <person name="Hutchinson M.I."/>
            <person name="Powell A.J."/>
            <person name="Barry K."/>
            <person name="Miller A.N."/>
            <person name="Grigoriev I.V."/>
            <person name="Debuchy R."/>
            <person name="Gladieux P."/>
            <person name="Thoren M.H."/>
            <person name="Johannesson H."/>
        </authorList>
    </citation>
    <scope>NUCLEOTIDE SEQUENCE</scope>
    <source>
        <strain evidence="1">CBS 540.89</strain>
    </source>
</reference>
<evidence type="ECO:0000313" key="2">
    <source>
        <dbReference type="Proteomes" id="UP001172159"/>
    </source>
</evidence>
<accession>A0AA40EEF7</accession>
<organism evidence="1 2">
    <name type="scientific">Apiosordaria backusii</name>
    <dbReference type="NCBI Taxonomy" id="314023"/>
    <lineage>
        <taxon>Eukaryota</taxon>
        <taxon>Fungi</taxon>
        <taxon>Dikarya</taxon>
        <taxon>Ascomycota</taxon>
        <taxon>Pezizomycotina</taxon>
        <taxon>Sordariomycetes</taxon>
        <taxon>Sordariomycetidae</taxon>
        <taxon>Sordariales</taxon>
        <taxon>Lasiosphaeriaceae</taxon>
        <taxon>Apiosordaria</taxon>
    </lineage>
</organism>
<dbReference type="AlphaFoldDB" id="A0AA40EEF7"/>
<protein>
    <submittedName>
        <fullName evidence="1">Uncharacterized protein</fullName>
    </submittedName>
</protein>
<dbReference type="EMBL" id="JAUKTV010000007">
    <property type="protein sequence ID" value="KAK0735397.1"/>
    <property type="molecule type" value="Genomic_DNA"/>
</dbReference>
<proteinExistence type="predicted"/>
<comment type="caution">
    <text evidence="1">The sequence shown here is derived from an EMBL/GenBank/DDBJ whole genome shotgun (WGS) entry which is preliminary data.</text>
</comment>
<keyword evidence="2" id="KW-1185">Reference proteome</keyword>
<sequence>MPSLTSQHQPQPLMGKLMTFINLILSCKEARDIDASQPQERIVWSMTLSNRYRSFARSAFAMVATRHLLHLLPVHRSLVSSGGAQQALLQTGLNLSLFVAAVPVSRVACRISCSLSRGFGRHIEFWHMEAELSWTSWSLPACVDLRSPEPCPCERNDIDQKIGCSAEYYSAVSSYVQSPGSGHVVKKHPRRRQVPTVRSCAPELRSYSSCFIEPSGPRRDHLQFNPARRLDQPLSQEIFLCR</sequence>
<gene>
    <name evidence="1" type="ORF">B0T21DRAFT_185692</name>
</gene>
<evidence type="ECO:0000313" key="1">
    <source>
        <dbReference type="EMBL" id="KAK0735397.1"/>
    </source>
</evidence>
<dbReference type="Proteomes" id="UP001172159">
    <property type="component" value="Unassembled WGS sequence"/>
</dbReference>
<name>A0AA40EEF7_9PEZI</name>